<dbReference type="GO" id="GO:0008137">
    <property type="term" value="F:NADH dehydrogenase (ubiquinone) activity"/>
    <property type="evidence" value="ECO:0007669"/>
    <property type="project" value="UniProtKB-EC"/>
</dbReference>
<dbReference type="Pfam" id="PF00662">
    <property type="entry name" value="Proton_antipo_N"/>
    <property type="match status" value="1"/>
</dbReference>
<feature type="transmembrane region" description="Helical" evidence="17">
    <location>
        <begin position="451"/>
        <end position="474"/>
    </location>
</feature>
<comment type="subcellular location">
    <subcellularLocation>
        <location evidence="2">Mitochondrion inner membrane</location>
        <topology evidence="2">Multi-pass membrane protein</topology>
    </subcellularLocation>
</comment>
<comment type="function">
    <text evidence="1">Core subunit of the mitochondrial membrane respiratory chain NADH dehydrogenase (Complex I) that is believed to belong to the minimal assembly required for catalysis. Complex I functions in the transfer of electrons from NADH to the respiratory chain. The immediate electron acceptor for the enzyme is believed to be ubiquinone.</text>
</comment>
<dbReference type="GO" id="GO:0015990">
    <property type="term" value="P:electron transport coupled proton transport"/>
    <property type="evidence" value="ECO:0007669"/>
    <property type="project" value="TreeGrafter"/>
</dbReference>
<evidence type="ECO:0000256" key="15">
    <source>
        <dbReference type="ARBA" id="ARBA00023136"/>
    </source>
</evidence>
<dbReference type="InterPro" id="IPR003945">
    <property type="entry name" value="NU5C-like"/>
</dbReference>
<feature type="transmembrane region" description="Helical" evidence="17">
    <location>
        <begin position="244"/>
        <end position="266"/>
    </location>
</feature>
<evidence type="ECO:0000256" key="3">
    <source>
        <dbReference type="ARBA" id="ARBA00012944"/>
    </source>
</evidence>
<dbReference type="GO" id="GO:0042773">
    <property type="term" value="P:ATP synthesis coupled electron transport"/>
    <property type="evidence" value="ECO:0007669"/>
    <property type="project" value="InterPro"/>
</dbReference>
<keyword evidence="13 17" id="KW-0830">Ubiquinone</keyword>
<sequence>MKKFKIFFMSFFFLFFFMLSSFFLSVYFILNNMVYFLEWEIISFNSMNIVVSILLDSISLMFMMFVSLISLSVIMYSKSYMSSELNLNRFIILVLMFILSMILLIISPNIISIMLGWDGLGLVSYCLVIYYQNMKSYNAGMLTVLSNRIGDIMILLVISWMVNYGSWNYIFYLNFMSGDYCMKVISIMIILAAMTKSAQIPFSSWLPAAMAAPTPVSALVHSSTLVTAGVYLLIRFNFLLMETMFMKFLLLVSGLTMFMAGICANYEFDLKKIIALSTLSQLGLMMSILSMGYYYLAFFHLLTHAMFKALLFMCAGKIIHLMNNNQDIRLMGGLSLYIPLTSLCMNISNLSLCGIPFLSGFYSKDMILEIVSMSNLNFFIFYLYYFSTGLTMFYTIRLLMYLMVNDYNLLVVYNLFEEDYIMLKSMYMLLFMSLVSGSFLSWLMFSYPYMIYLPFNMKLMVIYVSFLGLLMGYFISKMKMSSLNKFLLSYKMSYFLTCMWFMPSLSTNGVIFFFLNLGQKLLKNMDMGWGEIYSGQGMLSIIKNYSFISYIFQFNSLKIYLFSFVLWLMIFIFLILEIYLNSL</sequence>
<evidence type="ECO:0000256" key="2">
    <source>
        <dbReference type="ARBA" id="ARBA00004448"/>
    </source>
</evidence>
<feature type="transmembrane region" description="Helical" evidence="17">
    <location>
        <begin position="334"/>
        <end position="359"/>
    </location>
</feature>
<keyword evidence="8" id="KW-0999">Mitochondrion inner membrane</keyword>
<dbReference type="Pfam" id="PF00361">
    <property type="entry name" value="Proton_antipo_M"/>
    <property type="match status" value="1"/>
</dbReference>
<comment type="function">
    <text evidence="17">Core subunit of the mitochondrial membrane respiratory chain NADH dehydrogenase (Complex I) which catalyzes electron transfer from NADH through the respiratory chain, using ubiquinone as an electron acceptor. Essential for the catalytic activity and assembly of complex I.</text>
</comment>
<dbReference type="Pfam" id="PF06455">
    <property type="entry name" value="NADH5_C"/>
    <property type="match status" value="1"/>
</dbReference>
<feature type="transmembrane region" description="Helical" evidence="17">
    <location>
        <begin position="301"/>
        <end position="322"/>
    </location>
</feature>
<feature type="transmembrane region" description="Helical" evidence="17">
    <location>
        <begin position="535"/>
        <end position="552"/>
    </location>
</feature>
<reference evidence="21" key="1">
    <citation type="submission" date="2014-12" db="EMBL/GenBank/DDBJ databases">
        <title>Complete mitochondrial genome of Stichophthalma louisa.</title>
        <authorList>
            <person name="Hou L."/>
            <person name="Qin X."/>
            <person name="Yang X."/>
            <person name="Zhang Y."/>
        </authorList>
    </citation>
    <scope>NUCLEOTIDE SEQUENCE</scope>
</reference>
<dbReference type="GO" id="GO:0005743">
    <property type="term" value="C:mitochondrial inner membrane"/>
    <property type="evidence" value="ECO:0007669"/>
    <property type="project" value="UniProtKB-SubCell"/>
</dbReference>
<dbReference type="GO" id="GO:0003954">
    <property type="term" value="F:NADH dehydrogenase activity"/>
    <property type="evidence" value="ECO:0007669"/>
    <property type="project" value="TreeGrafter"/>
</dbReference>
<evidence type="ECO:0000256" key="16">
    <source>
        <dbReference type="ARBA" id="ARBA00049551"/>
    </source>
</evidence>
<dbReference type="PANTHER" id="PTHR42829">
    <property type="entry name" value="NADH-UBIQUINONE OXIDOREDUCTASE CHAIN 5"/>
    <property type="match status" value="1"/>
</dbReference>
<dbReference type="InterPro" id="IPR010934">
    <property type="entry name" value="NADH_DH_su5_C"/>
</dbReference>
<dbReference type="AlphaFoldDB" id="A0A0C5AQN7"/>
<feature type="transmembrane region" description="Helical" evidence="17">
    <location>
        <begin position="379"/>
        <end position="404"/>
    </location>
</feature>
<dbReference type="PRINTS" id="PR01435">
    <property type="entry name" value="NPOXDRDTASE5"/>
</dbReference>
<feature type="transmembrane region" description="Helical" evidence="17">
    <location>
        <begin position="184"/>
        <end position="206"/>
    </location>
</feature>
<feature type="transmembrane region" description="Helical" evidence="17">
    <location>
        <begin position="559"/>
        <end position="580"/>
    </location>
</feature>
<evidence type="ECO:0000256" key="14">
    <source>
        <dbReference type="ARBA" id="ARBA00023128"/>
    </source>
</evidence>
<feature type="transmembrane region" description="Helical" evidence="17">
    <location>
        <begin position="7"/>
        <end position="29"/>
    </location>
</feature>
<keyword evidence="14 17" id="KW-0496">Mitochondrion</keyword>
<evidence type="ECO:0000256" key="1">
    <source>
        <dbReference type="ARBA" id="ARBA00003257"/>
    </source>
</evidence>
<keyword evidence="11 17" id="KW-1133">Transmembrane helix</keyword>
<evidence type="ECO:0000256" key="11">
    <source>
        <dbReference type="ARBA" id="ARBA00022989"/>
    </source>
</evidence>
<dbReference type="PANTHER" id="PTHR42829:SF2">
    <property type="entry name" value="NADH-UBIQUINONE OXIDOREDUCTASE CHAIN 5"/>
    <property type="match status" value="1"/>
</dbReference>
<gene>
    <name evidence="21" type="primary">ND5</name>
</gene>
<evidence type="ECO:0000313" key="21">
    <source>
        <dbReference type="EMBL" id="AJK90721.1"/>
    </source>
</evidence>
<keyword evidence="6" id="KW-0679">Respiratory chain</keyword>
<keyword evidence="10" id="KW-0249">Electron transport</keyword>
<dbReference type="EMBL" id="KP247523">
    <property type="protein sequence ID" value="AJK90721.1"/>
    <property type="molecule type" value="Genomic_DNA"/>
</dbReference>
<evidence type="ECO:0000256" key="10">
    <source>
        <dbReference type="ARBA" id="ARBA00022982"/>
    </source>
</evidence>
<feature type="transmembrane region" description="Helical" evidence="17">
    <location>
        <begin position="425"/>
        <end position="445"/>
    </location>
</feature>
<feature type="transmembrane region" description="Helical" evidence="17">
    <location>
        <begin position="494"/>
        <end position="515"/>
    </location>
</feature>
<feature type="transmembrane region" description="Helical" evidence="17">
    <location>
        <begin position="152"/>
        <end position="172"/>
    </location>
</feature>
<evidence type="ECO:0000256" key="4">
    <source>
        <dbReference type="ARBA" id="ARBA00021096"/>
    </source>
</evidence>
<comment type="similarity">
    <text evidence="17">Belongs to the complex I subunit 5 family.</text>
</comment>
<evidence type="ECO:0000256" key="8">
    <source>
        <dbReference type="ARBA" id="ARBA00022792"/>
    </source>
</evidence>
<proteinExistence type="inferred from homology"/>
<geneLocation type="mitochondrion" evidence="21"/>
<evidence type="ECO:0000259" key="18">
    <source>
        <dbReference type="Pfam" id="PF00361"/>
    </source>
</evidence>
<accession>A0A0C5AQN7</accession>
<keyword evidence="12 17" id="KW-0520">NAD</keyword>
<keyword evidence="5 17" id="KW-0813">Transport</keyword>
<organism evidence="21">
    <name type="scientific">Stichophthalma louisa</name>
    <dbReference type="NCBI Taxonomy" id="425061"/>
    <lineage>
        <taxon>Eukaryota</taxon>
        <taxon>Metazoa</taxon>
        <taxon>Ecdysozoa</taxon>
        <taxon>Arthropoda</taxon>
        <taxon>Hexapoda</taxon>
        <taxon>Insecta</taxon>
        <taxon>Pterygota</taxon>
        <taxon>Neoptera</taxon>
        <taxon>Endopterygota</taxon>
        <taxon>Lepidoptera</taxon>
        <taxon>Glossata</taxon>
        <taxon>Ditrysia</taxon>
        <taxon>Papilionoidea</taxon>
        <taxon>Nymphalidae</taxon>
        <taxon>Satyrinae</taxon>
        <taxon>Amathusiini</taxon>
        <taxon>Stichophthalma</taxon>
    </lineage>
</organism>
<comment type="catalytic activity">
    <reaction evidence="16 17">
        <text>a ubiquinone + NADH + 5 H(+)(in) = a ubiquinol + NAD(+) + 4 H(+)(out)</text>
        <dbReference type="Rhea" id="RHEA:29091"/>
        <dbReference type="Rhea" id="RHEA-COMP:9565"/>
        <dbReference type="Rhea" id="RHEA-COMP:9566"/>
        <dbReference type="ChEBI" id="CHEBI:15378"/>
        <dbReference type="ChEBI" id="CHEBI:16389"/>
        <dbReference type="ChEBI" id="CHEBI:17976"/>
        <dbReference type="ChEBI" id="CHEBI:57540"/>
        <dbReference type="ChEBI" id="CHEBI:57945"/>
        <dbReference type="EC" id="7.1.1.2"/>
    </reaction>
</comment>
<dbReference type="EC" id="7.1.1.2" evidence="3 17"/>
<name>A0A0C5AQN7_9NEOP</name>
<dbReference type="InterPro" id="IPR001516">
    <property type="entry name" value="Proton_antipo_N"/>
</dbReference>
<feature type="domain" description="NADH-Ubiquinone oxidoreductase (complex I) chain 5 N-terminal" evidence="19">
    <location>
        <begin position="42"/>
        <end position="90"/>
    </location>
</feature>
<evidence type="ECO:0000256" key="13">
    <source>
        <dbReference type="ARBA" id="ARBA00023075"/>
    </source>
</evidence>
<evidence type="ECO:0000259" key="19">
    <source>
        <dbReference type="Pfam" id="PF00662"/>
    </source>
</evidence>
<keyword evidence="15 17" id="KW-0472">Membrane</keyword>
<feature type="transmembrane region" description="Helical" evidence="17">
    <location>
        <begin position="49"/>
        <end position="75"/>
    </location>
</feature>
<feature type="domain" description="NADH dehydrogenase subunit 5 C-terminal" evidence="20">
    <location>
        <begin position="394"/>
        <end position="575"/>
    </location>
</feature>
<dbReference type="InterPro" id="IPR001750">
    <property type="entry name" value="ND/Mrp_TM"/>
</dbReference>
<protein>
    <recommendedName>
        <fullName evidence="4 17">NADH-ubiquinone oxidoreductase chain 5</fullName>
        <ecNumber evidence="3 17">7.1.1.2</ecNumber>
    </recommendedName>
</protein>
<evidence type="ECO:0000256" key="9">
    <source>
        <dbReference type="ARBA" id="ARBA00022967"/>
    </source>
</evidence>
<evidence type="ECO:0000256" key="7">
    <source>
        <dbReference type="ARBA" id="ARBA00022692"/>
    </source>
</evidence>
<feature type="transmembrane region" description="Helical" evidence="17">
    <location>
        <begin position="87"/>
        <end position="106"/>
    </location>
</feature>
<evidence type="ECO:0000256" key="5">
    <source>
        <dbReference type="ARBA" id="ARBA00022448"/>
    </source>
</evidence>
<evidence type="ECO:0000256" key="17">
    <source>
        <dbReference type="RuleBase" id="RU003404"/>
    </source>
</evidence>
<dbReference type="PRINTS" id="PR01434">
    <property type="entry name" value="NADHDHGNASE5"/>
</dbReference>
<keyword evidence="7 17" id="KW-0812">Transmembrane</keyword>
<feature type="domain" description="NADH:quinone oxidoreductase/Mrp antiporter transmembrane" evidence="18">
    <location>
        <begin position="107"/>
        <end position="388"/>
    </location>
</feature>
<evidence type="ECO:0000256" key="12">
    <source>
        <dbReference type="ARBA" id="ARBA00023027"/>
    </source>
</evidence>
<evidence type="ECO:0000259" key="20">
    <source>
        <dbReference type="Pfam" id="PF06455"/>
    </source>
</evidence>
<feature type="transmembrane region" description="Helical" evidence="17">
    <location>
        <begin position="218"/>
        <end position="238"/>
    </location>
</feature>
<keyword evidence="9" id="KW-1278">Translocase</keyword>
<evidence type="ECO:0000256" key="6">
    <source>
        <dbReference type="ARBA" id="ARBA00022660"/>
    </source>
</evidence>